<evidence type="ECO:0000259" key="1">
    <source>
        <dbReference type="PROSITE" id="PS51186"/>
    </source>
</evidence>
<name>A0A1M5IQZ8_FLAJO</name>
<dbReference type="GO" id="GO:0005840">
    <property type="term" value="C:ribosome"/>
    <property type="evidence" value="ECO:0007669"/>
    <property type="project" value="UniProtKB-KW"/>
</dbReference>
<dbReference type="SUPFAM" id="SSF55729">
    <property type="entry name" value="Acyl-CoA N-acyltransferases (Nat)"/>
    <property type="match status" value="1"/>
</dbReference>
<proteinExistence type="predicted"/>
<feature type="domain" description="N-acetyltransferase" evidence="1">
    <location>
        <begin position="1"/>
        <end position="143"/>
    </location>
</feature>
<organism evidence="2 3">
    <name type="scientific">Flavobacterium johnsoniae</name>
    <name type="common">Cytophaga johnsonae</name>
    <dbReference type="NCBI Taxonomy" id="986"/>
    <lineage>
        <taxon>Bacteria</taxon>
        <taxon>Pseudomonadati</taxon>
        <taxon>Bacteroidota</taxon>
        <taxon>Flavobacteriia</taxon>
        <taxon>Flavobacteriales</taxon>
        <taxon>Flavobacteriaceae</taxon>
        <taxon>Flavobacterium</taxon>
    </lineage>
</organism>
<dbReference type="GO" id="GO:0016747">
    <property type="term" value="F:acyltransferase activity, transferring groups other than amino-acyl groups"/>
    <property type="evidence" value="ECO:0007669"/>
    <property type="project" value="InterPro"/>
</dbReference>
<dbReference type="Pfam" id="PF00583">
    <property type="entry name" value="Acetyltransf_1"/>
    <property type="match status" value="1"/>
</dbReference>
<dbReference type="InterPro" id="IPR016181">
    <property type="entry name" value="Acyl_CoA_acyltransferase"/>
</dbReference>
<dbReference type="EMBL" id="FQWH01000002">
    <property type="protein sequence ID" value="SHG30752.1"/>
    <property type="molecule type" value="Genomic_DNA"/>
</dbReference>
<keyword evidence="2" id="KW-0687">Ribonucleoprotein</keyword>
<sequence>MEITEIRNKDYETLKNLFLKERQRTFSWLDTSEFQLDDFEKHTQGEHILVALLDDIPVGFISIWMPANFIHHLYVDQKHQGRKIGTALLKAAINKFKLPLTLKCLENNSKAVEFYIKTGFTAKEKGQSSNGTYILFELSKNID</sequence>
<protein>
    <submittedName>
        <fullName evidence="2">Ribosomal protein S18 acetylase RimI</fullName>
    </submittedName>
</protein>
<dbReference type="Proteomes" id="UP000184112">
    <property type="component" value="Unassembled WGS sequence"/>
</dbReference>
<gene>
    <name evidence="2" type="ORF">SAMN05444388_102216</name>
</gene>
<dbReference type="CDD" id="cd04301">
    <property type="entry name" value="NAT_SF"/>
    <property type="match status" value="1"/>
</dbReference>
<accession>A0A1M5IQZ8</accession>
<evidence type="ECO:0000313" key="2">
    <source>
        <dbReference type="EMBL" id="SHG30752.1"/>
    </source>
</evidence>
<reference evidence="2 3" key="1">
    <citation type="submission" date="2016-11" db="EMBL/GenBank/DDBJ databases">
        <authorList>
            <person name="Jaros S."/>
            <person name="Januszkiewicz K."/>
            <person name="Wedrychowicz H."/>
        </authorList>
    </citation>
    <scope>NUCLEOTIDE SEQUENCE [LARGE SCALE GENOMIC DNA]</scope>
    <source>
        <strain evidence="2 3">DSM 6792</strain>
    </source>
</reference>
<evidence type="ECO:0000313" key="3">
    <source>
        <dbReference type="Proteomes" id="UP000184112"/>
    </source>
</evidence>
<keyword evidence="2" id="KW-0689">Ribosomal protein</keyword>
<dbReference type="Gene3D" id="3.40.630.30">
    <property type="match status" value="1"/>
</dbReference>
<dbReference type="RefSeq" id="WP_073408500.1">
    <property type="nucleotide sequence ID" value="NZ_FQWH01000002.1"/>
</dbReference>
<dbReference type="PROSITE" id="PS51186">
    <property type="entry name" value="GNAT"/>
    <property type="match status" value="1"/>
</dbReference>
<dbReference type="AlphaFoldDB" id="A0A1M5IQZ8"/>
<dbReference type="InterPro" id="IPR000182">
    <property type="entry name" value="GNAT_dom"/>
</dbReference>